<feature type="transmembrane region" description="Helical" evidence="6">
    <location>
        <begin position="89"/>
        <end position="115"/>
    </location>
</feature>
<gene>
    <name evidence="7" type="primary">cidA2</name>
    <name evidence="7" type="ORF">GCM10007096_40900</name>
</gene>
<organism evidence="7 8">
    <name type="scientific">Pullulanibacillus pueri</name>
    <dbReference type="NCBI Taxonomy" id="1437324"/>
    <lineage>
        <taxon>Bacteria</taxon>
        <taxon>Bacillati</taxon>
        <taxon>Bacillota</taxon>
        <taxon>Bacilli</taxon>
        <taxon>Bacillales</taxon>
        <taxon>Sporolactobacillaceae</taxon>
        <taxon>Pullulanibacillus</taxon>
    </lineage>
</organism>
<keyword evidence="4 6" id="KW-1133">Transmembrane helix</keyword>
<evidence type="ECO:0000256" key="1">
    <source>
        <dbReference type="ARBA" id="ARBA00004651"/>
    </source>
</evidence>
<dbReference type="PANTHER" id="PTHR33931">
    <property type="entry name" value="HOLIN-LIKE PROTEIN CIDA-RELATED"/>
    <property type="match status" value="1"/>
</dbReference>
<feature type="transmembrane region" description="Helical" evidence="6">
    <location>
        <begin position="62"/>
        <end position="83"/>
    </location>
</feature>
<dbReference type="AlphaFoldDB" id="A0A8J3A165"/>
<reference evidence="7" key="2">
    <citation type="submission" date="2020-09" db="EMBL/GenBank/DDBJ databases">
        <authorList>
            <person name="Sun Q."/>
            <person name="Zhou Y."/>
        </authorList>
    </citation>
    <scope>NUCLEOTIDE SEQUENCE</scope>
    <source>
        <strain evidence="7">CGMCC 1.12777</strain>
    </source>
</reference>
<comment type="caution">
    <text evidence="7">The sequence shown here is derived from an EMBL/GenBank/DDBJ whole genome shotgun (WGS) entry which is preliminary data.</text>
</comment>
<evidence type="ECO:0000256" key="6">
    <source>
        <dbReference type="SAM" id="Phobius"/>
    </source>
</evidence>
<keyword evidence="3 6" id="KW-0812">Transmembrane</keyword>
<protein>
    <submittedName>
        <fullName evidence="7">Holin-like protein CidA 2</fullName>
    </submittedName>
</protein>
<sequence>MRVMKCFLQLVGLYLFYLLGTWIQSFLRLPIPGSVIGMLLLFLFLMTGIIPKKGLESGAAFLLRYLPLILLPSVIGVMKYGHFFLHKGLLLVLLVIMNTFIIIGISSWCSQWLAMRHREGKKEKREVI</sequence>
<evidence type="ECO:0000256" key="4">
    <source>
        <dbReference type="ARBA" id="ARBA00022989"/>
    </source>
</evidence>
<feature type="transmembrane region" description="Helical" evidence="6">
    <location>
        <begin position="7"/>
        <end position="25"/>
    </location>
</feature>
<evidence type="ECO:0000313" key="8">
    <source>
        <dbReference type="Proteomes" id="UP000656813"/>
    </source>
</evidence>
<dbReference type="RefSeq" id="WP_188499241.1">
    <property type="nucleotide sequence ID" value="NZ_BMFV01000052.1"/>
</dbReference>
<evidence type="ECO:0000256" key="5">
    <source>
        <dbReference type="ARBA" id="ARBA00023136"/>
    </source>
</evidence>
<comment type="subcellular location">
    <subcellularLocation>
        <location evidence="1">Cell membrane</location>
        <topology evidence="1">Multi-pass membrane protein</topology>
    </subcellularLocation>
</comment>
<name>A0A8J3A165_9BACL</name>
<proteinExistence type="predicted"/>
<dbReference type="PANTHER" id="PTHR33931:SF6">
    <property type="entry name" value="INTEGRAL MEMBRANE PROTEIN YXZK-RELATED"/>
    <property type="match status" value="1"/>
</dbReference>
<keyword evidence="2" id="KW-1003">Cell membrane</keyword>
<reference evidence="7" key="1">
    <citation type="journal article" date="2014" name="Int. J. Syst. Evol. Microbiol.">
        <title>Complete genome sequence of Corynebacterium casei LMG S-19264T (=DSM 44701T), isolated from a smear-ripened cheese.</title>
        <authorList>
            <consortium name="US DOE Joint Genome Institute (JGI-PGF)"/>
            <person name="Walter F."/>
            <person name="Albersmeier A."/>
            <person name="Kalinowski J."/>
            <person name="Ruckert C."/>
        </authorList>
    </citation>
    <scope>NUCLEOTIDE SEQUENCE</scope>
    <source>
        <strain evidence="7">CGMCC 1.12777</strain>
    </source>
</reference>
<feature type="transmembrane region" description="Helical" evidence="6">
    <location>
        <begin position="31"/>
        <end position="50"/>
    </location>
</feature>
<dbReference type="NCBIfam" id="NF002460">
    <property type="entry name" value="PRK01658.1"/>
    <property type="match status" value="1"/>
</dbReference>
<keyword evidence="8" id="KW-1185">Reference proteome</keyword>
<evidence type="ECO:0000313" key="7">
    <source>
        <dbReference type="EMBL" id="GGH88477.1"/>
    </source>
</evidence>
<dbReference type="Pfam" id="PF03788">
    <property type="entry name" value="LrgA"/>
    <property type="match status" value="1"/>
</dbReference>
<dbReference type="GO" id="GO:0005886">
    <property type="term" value="C:plasma membrane"/>
    <property type="evidence" value="ECO:0007669"/>
    <property type="project" value="UniProtKB-SubCell"/>
</dbReference>
<dbReference type="InterPro" id="IPR005538">
    <property type="entry name" value="LrgA/CidA"/>
</dbReference>
<dbReference type="EMBL" id="BMFV01000052">
    <property type="protein sequence ID" value="GGH88477.1"/>
    <property type="molecule type" value="Genomic_DNA"/>
</dbReference>
<evidence type="ECO:0000256" key="2">
    <source>
        <dbReference type="ARBA" id="ARBA00022475"/>
    </source>
</evidence>
<keyword evidence="5 6" id="KW-0472">Membrane</keyword>
<accession>A0A8J3A165</accession>
<dbReference type="Proteomes" id="UP000656813">
    <property type="component" value="Unassembled WGS sequence"/>
</dbReference>
<evidence type="ECO:0000256" key="3">
    <source>
        <dbReference type="ARBA" id="ARBA00022692"/>
    </source>
</evidence>